<dbReference type="OrthoDB" id="6067390at2759"/>
<organism evidence="2 3">
    <name type="scientific">Echinococcus multilocularis</name>
    <name type="common">Fox tapeworm</name>
    <dbReference type="NCBI Taxonomy" id="6211"/>
    <lineage>
        <taxon>Eukaryota</taxon>
        <taxon>Metazoa</taxon>
        <taxon>Spiralia</taxon>
        <taxon>Lophotrochozoa</taxon>
        <taxon>Platyhelminthes</taxon>
        <taxon>Cestoda</taxon>
        <taxon>Eucestoda</taxon>
        <taxon>Cyclophyllidea</taxon>
        <taxon>Taeniidae</taxon>
        <taxon>Echinococcus</taxon>
    </lineage>
</organism>
<reference evidence="2" key="1">
    <citation type="journal article" date="2013" name="Nature">
        <title>The genomes of four tapeworm species reveal adaptations to parasitism.</title>
        <authorList>
            <person name="Tsai I.J."/>
            <person name="Zarowiecki M."/>
            <person name="Holroyd N."/>
            <person name="Garciarrubio A."/>
            <person name="Sanchez-Flores A."/>
            <person name="Brooks K.L."/>
            <person name="Tracey A."/>
            <person name="Bobes R.J."/>
            <person name="Fragoso G."/>
            <person name="Sciutto E."/>
            <person name="Aslett M."/>
            <person name="Beasley H."/>
            <person name="Bennett H.M."/>
            <person name="Cai J."/>
            <person name="Camicia F."/>
            <person name="Clark R."/>
            <person name="Cucher M."/>
            <person name="De Silva N."/>
            <person name="Day T.A."/>
            <person name="Deplazes P."/>
            <person name="Estrada K."/>
            <person name="Fernandez C."/>
            <person name="Holland P.W."/>
            <person name="Hou J."/>
            <person name="Hu S."/>
            <person name="Huckvale T."/>
            <person name="Hung S.S."/>
            <person name="Kamenetzky L."/>
            <person name="Keane J.A."/>
            <person name="Kiss F."/>
            <person name="Koziol U."/>
            <person name="Lambert O."/>
            <person name="Liu K."/>
            <person name="Luo X."/>
            <person name="Luo Y."/>
            <person name="Macchiaroli N."/>
            <person name="Nichol S."/>
            <person name="Paps J."/>
            <person name="Parkinson J."/>
            <person name="Pouchkina-Stantcheva N."/>
            <person name="Riddiford N."/>
            <person name="Rosenzvit M."/>
            <person name="Salinas G."/>
            <person name="Wasmuth J.D."/>
            <person name="Zamanian M."/>
            <person name="Zheng Y."/>
            <person name="Cai X."/>
            <person name="Soberon X."/>
            <person name="Olson P.D."/>
            <person name="Laclette J.P."/>
            <person name="Brehm K."/>
            <person name="Berriman M."/>
            <person name="Garciarrubio A."/>
            <person name="Bobes R.J."/>
            <person name="Fragoso G."/>
            <person name="Sanchez-Flores A."/>
            <person name="Estrada K."/>
            <person name="Cevallos M.A."/>
            <person name="Morett E."/>
            <person name="Gonzalez V."/>
            <person name="Portillo T."/>
            <person name="Ochoa-Leyva A."/>
            <person name="Jose M.V."/>
            <person name="Sciutto E."/>
            <person name="Landa A."/>
            <person name="Jimenez L."/>
            <person name="Valdes V."/>
            <person name="Carrero J.C."/>
            <person name="Larralde C."/>
            <person name="Morales-Montor J."/>
            <person name="Limon-Lason J."/>
            <person name="Soberon X."/>
            <person name="Laclette J.P."/>
        </authorList>
    </citation>
    <scope>NUCLEOTIDE SEQUENCE [LARGE SCALE GENOMIC DNA]</scope>
</reference>
<keyword evidence="3" id="KW-1185">Reference proteome</keyword>
<evidence type="ECO:0000313" key="3">
    <source>
        <dbReference type="Proteomes" id="UP000017246"/>
    </source>
</evidence>
<keyword evidence="1" id="KW-0472">Membrane</keyword>
<sequence length="129" mass="15476">MALRPARPESQLPSACTVKEFFWFRSFISSYFASPEMLLPYVKKFEAYMKSGTRHPAFPWSLTSRIRQFPYAWYYQNNKFARYYALCMPVFLPLCVYLLIKFHFVKKKLTHNYDPFNPYEIPASKLGHY</sequence>
<evidence type="ECO:0000313" key="2">
    <source>
        <dbReference type="EMBL" id="CDS39516.1"/>
    </source>
</evidence>
<dbReference type="OMA" id="MKSGTRH"/>
<proteinExistence type="predicted"/>
<reference evidence="2" key="2">
    <citation type="submission" date="2015-11" db="EMBL/GenBank/DDBJ databases">
        <authorList>
            <person name="Zhang Y."/>
            <person name="Guo Z."/>
        </authorList>
    </citation>
    <scope>NUCLEOTIDE SEQUENCE</scope>
</reference>
<keyword evidence="1" id="KW-1133">Transmembrane helix</keyword>
<evidence type="ECO:0000256" key="1">
    <source>
        <dbReference type="SAM" id="Phobius"/>
    </source>
</evidence>
<dbReference type="EMBL" id="LN902843">
    <property type="protein sequence ID" value="CDS39516.1"/>
    <property type="molecule type" value="Genomic_DNA"/>
</dbReference>
<dbReference type="Proteomes" id="UP000017246">
    <property type="component" value="Unassembled WGS sequence"/>
</dbReference>
<keyword evidence="1" id="KW-0812">Transmembrane</keyword>
<gene>
    <name evidence="2" type="ORF">EmuJ_000704500</name>
</gene>
<dbReference type="AlphaFoldDB" id="A0A068Y8E5"/>
<name>A0A068Y8E5_ECHMU</name>
<accession>A0A068Y8E5</accession>
<protein>
    <submittedName>
        <fullName evidence="2">Expressed conserved protein</fullName>
    </submittedName>
</protein>
<feature type="transmembrane region" description="Helical" evidence="1">
    <location>
        <begin position="81"/>
        <end position="100"/>
    </location>
</feature>